<organism evidence="2 3">
    <name type="scientific">Buchananella hordeovulneris</name>
    <dbReference type="NCBI Taxonomy" id="52770"/>
    <lineage>
        <taxon>Bacteria</taxon>
        <taxon>Bacillati</taxon>
        <taxon>Actinomycetota</taxon>
        <taxon>Actinomycetes</taxon>
        <taxon>Actinomycetales</taxon>
        <taxon>Actinomycetaceae</taxon>
        <taxon>Buchananella</taxon>
    </lineage>
</organism>
<keyword evidence="3" id="KW-1185">Reference proteome</keyword>
<accession>A0A1Q5PXY2</accession>
<name>A0A1Q5PXY2_9ACTO</name>
<dbReference type="GO" id="GO:0008236">
    <property type="term" value="F:serine-type peptidase activity"/>
    <property type="evidence" value="ECO:0007669"/>
    <property type="project" value="InterPro"/>
</dbReference>
<dbReference type="OrthoDB" id="128799at2"/>
<dbReference type="STRING" id="52770.BSZ40_03195"/>
<dbReference type="InterPro" id="IPR001375">
    <property type="entry name" value="Peptidase_S9_cat"/>
</dbReference>
<evidence type="ECO:0000313" key="3">
    <source>
        <dbReference type="Proteomes" id="UP000185612"/>
    </source>
</evidence>
<protein>
    <submittedName>
        <fullName evidence="2">S9 family peptidase</fullName>
    </submittedName>
</protein>
<dbReference type="PANTHER" id="PTHR43056:SF5">
    <property type="entry name" value="PEPTIDASE S9 PROLYL OLIGOPEPTIDASE CATALYTIC DOMAIN-CONTAINING PROTEIN"/>
    <property type="match status" value="1"/>
</dbReference>
<gene>
    <name evidence="2" type="ORF">BSZ40_03195</name>
</gene>
<dbReference type="Pfam" id="PF00326">
    <property type="entry name" value="Peptidase_S9"/>
    <property type="match status" value="1"/>
</dbReference>
<evidence type="ECO:0000259" key="1">
    <source>
        <dbReference type="Pfam" id="PF00326"/>
    </source>
</evidence>
<feature type="domain" description="Peptidase S9 prolyl oligopeptidase catalytic" evidence="1">
    <location>
        <begin position="441"/>
        <end position="648"/>
    </location>
</feature>
<dbReference type="Proteomes" id="UP000185612">
    <property type="component" value="Unassembled WGS sequence"/>
</dbReference>
<dbReference type="Gene3D" id="3.40.50.1820">
    <property type="entry name" value="alpha/beta hydrolase"/>
    <property type="match status" value="1"/>
</dbReference>
<dbReference type="InterPro" id="IPR029058">
    <property type="entry name" value="AB_hydrolase_fold"/>
</dbReference>
<dbReference type="InParanoid" id="A0A1Q5PXY2"/>
<sequence>MRTAPTVAPFGTWPSPVDADLITARSIKLSQVRVDNGDTYWVESRPMQAGRQILLRRSGDGTVQEVLPMTPEDQLVDVRTRIHEYGGKAYQVSEGVIIVSHAGDGRVYKLVPEERITRLHPLTPAVGHRYGDFLIDNVRGLVYAVRERHTASGVVNDLVAIPLDGSAARELSAIRVIVDGVDFVAAPEMNPAGTALAWIEWDQGEMPWSATRLYVAPLTFEGQVGERTLVAGGPGVSAIEPRWAPNGDLIHIDDSSGYWNFYRTEGLAGEDFSARRTRPLHPAPYDFSVAMWILGLHTYDFLDAEHLVCSWIKDGLWRLGTLRLANGQAEEWDLGWQPSGNVAVADGRVVLLAESPTDRPAVIEVVDGQAVVLRRSGDAKLDTDLLARAEFIDWQSADGATVYGYFYPPHSPDYVGLEGELPPLIVNVHGGPTAAARPGLDLAVQYWTSRGYAYLDVNYRGSTGYGRAYREALTGHWGEVDVADIIAGVRHVIDRGFVDPQRVAVRGASAGGYSALRAVEGTDVFHAATSLFGVTDLNKLRAETHKFEARYLDDLCGVDGDTAEGQAEFAQRSPLQHITQAAVPLLLLQGTADTIVPPNQSELLFSLRTEAGLATAMVLFEGEGHGFKRAESIRRAYAAEQSFYEQVFALPVEHAHRLDIVNM</sequence>
<reference evidence="3" key="1">
    <citation type="submission" date="2016-12" db="EMBL/GenBank/DDBJ databases">
        <authorList>
            <person name="Meng X."/>
        </authorList>
    </citation>
    <scope>NUCLEOTIDE SEQUENCE [LARGE SCALE GENOMIC DNA]</scope>
    <source>
        <strain evidence="3">DSM 20732</strain>
    </source>
</reference>
<dbReference type="SUPFAM" id="SSF53474">
    <property type="entry name" value="alpha/beta-Hydrolases"/>
    <property type="match status" value="1"/>
</dbReference>
<comment type="caution">
    <text evidence="2">The sequence shown here is derived from an EMBL/GenBank/DDBJ whole genome shotgun (WGS) entry which is preliminary data.</text>
</comment>
<dbReference type="PANTHER" id="PTHR43056">
    <property type="entry name" value="PEPTIDASE S9 PROLYL OLIGOPEPTIDASE"/>
    <property type="match status" value="1"/>
</dbReference>
<dbReference type="SUPFAM" id="SSF82171">
    <property type="entry name" value="DPP6 N-terminal domain-like"/>
    <property type="match status" value="1"/>
</dbReference>
<dbReference type="RefSeq" id="WP_073823220.1">
    <property type="nucleotide sequence ID" value="NZ_JAUNKL010000006.1"/>
</dbReference>
<evidence type="ECO:0000313" key="2">
    <source>
        <dbReference type="EMBL" id="OKL52478.1"/>
    </source>
</evidence>
<dbReference type="AlphaFoldDB" id="A0A1Q5PXY2"/>
<dbReference type="InterPro" id="IPR050585">
    <property type="entry name" value="Xaa-Pro_dipeptidyl-ppase/CocE"/>
</dbReference>
<dbReference type="EMBL" id="MQVS01000002">
    <property type="protein sequence ID" value="OKL52478.1"/>
    <property type="molecule type" value="Genomic_DNA"/>
</dbReference>
<dbReference type="GO" id="GO:0006508">
    <property type="term" value="P:proteolysis"/>
    <property type="evidence" value="ECO:0007669"/>
    <property type="project" value="InterPro"/>
</dbReference>
<proteinExistence type="predicted"/>